<protein>
    <submittedName>
        <fullName evidence="1">Uncharacterized protein</fullName>
    </submittedName>
</protein>
<gene>
    <name evidence="1" type="ORF">L3Q82_008060</name>
</gene>
<sequence length="838" mass="94184">MATSASSKLNKAVKQQYMDLPQGDKVQAMYIWIDGSGEGLRCKTRTLDSEPKTIEELPEWNFDGSSTYQSEGSNSDMFLIPVAMFRDPFRKDPNKLVLCEVLKYNRKPAETNLRLTCKQIMSMVENNHPWFGMEQEYTILGTDGHPFGWPSNGFPGPQGPYYCGVGADKAYGRDIVEAHYRACLYAGVKICGTNAEVMPAQWEFQVGPCEGIDMGDHLWIGRFILHRVCEDFGVVVSFDPKPISGNWNGAGCHTNFSTKEMREEGGLKAIEDAIDRLAKRHRYHIRAYDPKGGLDNARRLTGHHETSNIDEFSAGVANRGASIRIPRSVGQEKKGYFEDRRPSANCDPYIVTEALGICSPPVSVAAVEKRSKKKHQGRHRITLSLSDGHNVKADSSFGGDCAGVNSLSESSDTEILYLNPQTPKWSLVERFAELSPGEETGLNDDQNHSIGEYTENNKNIYGSNEALVDAAQKERNCCKYLKSRKVKSDTSVKQRASKLKELNGEEYSPDGGGNKTKKKNVNNRAVKKSLKKCEADKIPRLLVAMKKRSGDDTEQRPFKCTHCHWAFKKLCNLQSHLQTHTGLKPHVCDICGKAYSHQGTLQQHKRLHTGERPYHCPFCVKTYIWSSDYRKHIRTHTGEKPYVCDTCGKDFIRSSDLRKHERNMHTNDKPFPCTHCGKTFNKPLSLKRHERKHLGERPFSCSDCGKAFALASRMVEHQKIHTGVRPYVCSVCSKCFTKSSNLTEHEAIHSGARPHKCGECGVAFAMASRLIRHQYVHNKEKPHSCTGCSKNFSHLASLKLHQEQTCAGRIFVCVECDKSFQCAAKLAQHMLDHKDKGV</sequence>
<dbReference type="Proteomes" id="UP000831701">
    <property type="component" value="Chromosome 8"/>
</dbReference>
<accession>A0ACB8WKR8</accession>
<comment type="caution">
    <text evidence="1">The sequence shown here is derived from an EMBL/GenBank/DDBJ whole genome shotgun (WGS) entry which is preliminary data.</text>
</comment>
<proteinExistence type="predicted"/>
<reference evidence="1" key="1">
    <citation type="submission" date="2022-04" db="EMBL/GenBank/DDBJ databases">
        <title>Jade perch genome.</title>
        <authorList>
            <person name="Chao B."/>
        </authorList>
    </citation>
    <scope>NUCLEOTIDE SEQUENCE</scope>
    <source>
        <strain evidence="1">CB-2022</strain>
    </source>
</reference>
<evidence type="ECO:0000313" key="1">
    <source>
        <dbReference type="EMBL" id="KAI3368354.1"/>
    </source>
</evidence>
<evidence type="ECO:0000313" key="2">
    <source>
        <dbReference type="Proteomes" id="UP000831701"/>
    </source>
</evidence>
<organism evidence="1 2">
    <name type="scientific">Scortum barcoo</name>
    <name type="common">barcoo grunter</name>
    <dbReference type="NCBI Taxonomy" id="214431"/>
    <lineage>
        <taxon>Eukaryota</taxon>
        <taxon>Metazoa</taxon>
        <taxon>Chordata</taxon>
        <taxon>Craniata</taxon>
        <taxon>Vertebrata</taxon>
        <taxon>Euteleostomi</taxon>
        <taxon>Actinopterygii</taxon>
        <taxon>Neopterygii</taxon>
        <taxon>Teleostei</taxon>
        <taxon>Neoteleostei</taxon>
        <taxon>Acanthomorphata</taxon>
        <taxon>Eupercaria</taxon>
        <taxon>Centrarchiformes</taxon>
        <taxon>Terapontoidei</taxon>
        <taxon>Terapontidae</taxon>
        <taxon>Scortum</taxon>
    </lineage>
</organism>
<dbReference type="EMBL" id="CM041538">
    <property type="protein sequence ID" value="KAI3368354.1"/>
    <property type="molecule type" value="Genomic_DNA"/>
</dbReference>
<name>A0ACB8WKR8_9TELE</name>
<keyword evidence="2" id="KW-1185">Reference proteome</keyword>